<gene>
    <name evidence="1" type="primary">AlNc14C196G8563</name>
    <name evidence="1" type="ORF">ALNC14_096320</name>
</gene>
<dbReference type="EMBL" id="FR824241">
    <property type="protein sequence ID" value="CCA23488.1"/>
    <property type="molecule type" value="Genomic_DNA"/>
</dbReference>
<reference evidence="1" key="1">
    <citation type="journal article" date="2011" name="PLoS Biol.">
        <title>Gene gain and loss during evolution of obligate parasitism in the white rust pathogen of Arabidopsis thaliana.</title>
        <authorList>
            <person name="Kemen E."/>
            <person name="Gardiner A."/>
            <person name="Schultz-Larsen T."/>
            <person name="Kemen A.C."/>
            <person name="Balmuth A.L."/>
            <person name="Robert-Seilaniantz A."/>
            <person name="Bailey K."/>
            <person name="Holub E."/>
            <person name="Studholme D.J."/>
            <person name="Maclean D."/>
            <person name="Jones J.D."/>
        </authorList>
    </citation>
    <scope>NUCLEOTIDE SEQUENCE</scope>
</reference>
<organism evidence="1">
    <name type="scientific">Albugo laibachii Nc14</name>
    <dbReference type="NCBI Taxonomy" id="890382"/>
    <lineage>
        <taxon>Eukaryota</taxon>
        <taxon>Sar</taxon>
        <taxon>Stramenopiles</taxon>
        <taxon>Oomycota</taxon>
        <taxon>Peronosporomycetes</taxon>
        <taxon>Albuginales</taxon>
        <taxon>Albuginaceae</taxon>
        <taxon>Albugo</taxon>
    </lineage>
</organism>
<proteinExistence type="predicted"/>
<name>F0WQ82_9STRA</name>
<reference evidence="1" key="2">
    <citation type="submission" date="2011-02" db="EMBL/GenBank/DDBJ databases">
        <authorList>
            <person name="MacLean D."/>
        </authorList>
    </citation>
    <scope>NUCLEOTIDE SEQUENCE</scope>
</reference>
<accession>F0WQ82</accession>
<protein>
    <submittedName>
        <fullName evidence="1">AlNc14C196G8563 protein</fullName>
    </submittedName>
</protein>
<dbReference type="AlphaFoldDB" id="F0WQ82"/>
<sequence length="84" mass="9455">MRVIEGYQLFDRRFVYRIIVKFLHAFGSIEINIRIMTGQDGIVDEGSGSYFSALVSELQLAWTLSGKGLCGKILYFSPPFKTAS</sequence>
<dbReference type="HOGENOM" id="CLU_2532156_0_0_1"/>
<evidence type="ECO:0000313" key="1">
    <source>
        <dbReference type="EMBL" id="CCA23488.1"/>
    </source>
</evidence>